<dbReference type="PANTHER" id="PTHR12526">
    <property type="entry name" value="GLYCOSYLTRANSFERASE"/>
    <property type="match status" value="1"/>
</dbReference>
<dbReference type="RefSeq" id="WP_012122119.1">
    <property type="nucleotide sequence ID" value="NC_009767.1"/>
</dbReference>
<dbReference type="AlphaFoldDB" id="A7NQ50"/>
<name>A7NQ50_ROSCS</name>
<dbReference type="OrthoDB" id="9816564at2"/>
<dbReference type="EMBL" id="CP000804">
    <property type="protein sequence ID" value="ABU59696.1"/>
    <property type="molecule type" value="Genomic_DNA"/>
</dbReference>
<dbReference type="Pfam" id="PF13692">
    <property type="entry name" value="Glyco_trans_1_4"/>
    <property type="match status" value="1"/>
</dbReference>
<keyword evidence="1" id="KW-0808">Transferase</keyword>
<dbReference type="eggNOG" id="COG0438">
    <property type="taxonomic scope" value="Bacteria"/>
</dbReference>
<dbReference type="Gene3D" id="3.40.50.2000">
    <property type="entry name" value="Glycogen Phosphorylase B"/>
    <property type="match status" value="1"/>
</dbReference>
<accession>A7NQ50</accession>
<protein>
    <submittedName>
        <fullName evidence="1">Glycosyl transferase group 1</fullName>
    </submittedName>
</protein>
<dbReference type="STRING" id="383372.Rcas_3647"/>
<dbReference type="SUPFAM" id="SSF53756">
    <property type="entry name" value="UDP-Glycosyltransferase/glycogen phosphorylase"/>
    <property type="match status" value="1"/>
</dbReference>
<dbReference type="GO" id="GO:0016757">
    <property type="term" value="F:glycosyltransferase activity"/>
    <property type="evidence" value="ECO:0007669"/>
    <property type="project" value="TreeGrafter"/>
</dbReference>
<organism evidence="1 2">
    <name type="scientific">Roseiflexus castenholzii (strain DSM 13941 / HLO8)</name>
    <dbReference type="NCBI Taxonomy" id="383372"/>
    <lineage>
        <taxon>Bacteria</taxon>
        <taxon>Bacillati</taxon>
        <taxon>Chloroflexota</taxon>
        <taxon>Chloroflexia</taxon>
        <taxon>Chloroflexales</taxon>
        <taxon>Roseiflexineae</taxon>
        <taxon>Roseiflexaceae</taxon>
        <taxon>Roseiflexus</taxon>
    </lineage>
</organism>
<dbReference type="PANTHER" id="PTHR12526:SF600">
    <property type="entry name" value="GLYCOSYL TRANSFERASE GROUP 1"/>
    <property type="match status" value="1"/>
</dbReference>
<dbReference type="KEGG" id="rca:Rcas_3647"/>
<evidence type="ECO:0000313" key="2">
    <source>
        <dbReference type="Proteomes" id="UP000000263"/>
    </source>
</evidence>
<evidence type="ECO:0000313" key="1">
    <source>
        <dbReference type="EMBL" id="ABU59696.1"/>
    </source>
</evidence>
<dbReference type="CAZy" id="GT4">
    <property type="family name" value="Glycosyltransferase Family 4"/>
</dbReference>
<gene>
    <name evidence="1" type="ordered locus">Rcas_3647</name>
</gene>
<dbReference type="Proteomes" id="UP000000263">
    <property type="component" value="Chromosome"/>
</dbReference>
<reference evidence="1 2" key="1">
    <citation type="submission" date="2007-08" db="EMBL/GenBank/DDBJ databases">
        <title>Complete sequence of Roseiflexus castenholzii DSM 13941.</title>
        <authorList>
            <consortium name="US DOE Joint Genome Institute"/>
            <person name="Copeland A."/>
            <person name="Lucas S."/>
            <person name="Lapidus A."/>
            <person name="Barry K."/>
            <person name="Glavina del Rio T."/>
            <person name="Dalin E."/>
            <person name="Tice H."/>
            <person name="Pitluck S."/>
            <person name="Thompson L.S."/>
            <person name="Brettin T."/>
            <person name="Bruce D."/>
            <person name="Detter J.C."/>
            <person name="Han C."/>
            <person name="Tapia R."/>
            <person name="Schmutz J."/>
            <person name="Larimer F."/>
            <person name="Land M."/>
            <person name="Hauser L."/>
            <person name="Kyrpides N."/>
            <person name="Mikhailova N."/>
            <person name="Bryant D.A."/>
            <person name="Hanada S."/>
            <person name="Tsukatani Y."/>
            <person name="Richardson P."/>
        </authorList>
    </citation>
    <scope>NUCLEOTIDE SEQUENCE [LARGE SCALE GENOMIC DNA]</scope>
    <source>
        <strain evidence="2">DSM 13941 / HLO8</strain>
    </source>
</reference>
<keyword evidence="2" id="KW-1185">Reference proteome</keyword>
<proteinExistence type="predicted"/>
<dbReference type="HOGENOM" id="CLU_666899_0_0_0"/>
<sequence>MKNLVRRALRRFGSYSEGYGAGWSLGGQPRILFVSGMDGAPLRYRVLHQAEQIALAGGSWMLVRDTESRLRECVQQCDILYLYKAGTTLQACEAVQTARRNALPVVYDTDDLNWDERLVEYCDLERYYSPPDVVRFRRIFREAEQLMQSVDCFITSTDYLAAALTAHFGIPAYVNANALSQQAIMRAEPFYRRRAAAPPRAPVTLGYFSGWPKAHESDLAVALPAVRRALDALPGARLRIVGHFERSALPVDLREWVEIAPFVPYERLFAEIARVDINLAPLVDNPHRRAKSAVKFLEAALVGVPTVASNLEPYRLIDHGRTGMLAANEEEWYAAIMALATDPLRRRAIGDAARRYVLEHETTSVRAPGFANLLRHLIDTLPLR</sequence>